<dbReference type="RefSeq" id="XP_008878505.1">
    <property type="nucleotide sequence ID" value="XM_008880283.1"/>
</dbReference>
<sequence>MVPVVRKSRFSLGFPTEIVPATVVSLPRNGLPACHHHSPLKSQMLQHRKQGKPPERVATLSTALTSPTKHTRKRLPNASASALWGFNVYHSPELDQEELDQLQRRRLLHEKLQLERERIMQLNASTAEQKRVAQRLDYTKYLYYASKYGPLNALLYCCTDYPGTAATCSLPICCTVAGRVYELLVQRTARVLQHWATHCMSELKCHARFHVSRATVAMILDTAVATRLAVHTQHHHAHKLRMRIFYRVQYRVFSAWRTETERGKLITLKFKRAMASTVASRFATWKDLVATRNMVRQGKLCQASVKVFQRALYNRFWHWKNTVEKTKLVRARFTQVCSRRTGDCWQRWRNFAVFAGACKPQATTVQRVWKGHRVRVHLHRRNCAATKIQARVRGILARGYTARLRERMQTAEVKLRFHLRKDMVHRHEAVLNEARAAIDAENSRHALELQAIHCAREVAKRDATDALSKLLGNAYRAILKEKIAVLKAEWGMDSKRATAKATQEVIEEAEATASDRERLAFRQLHGMPPAMCPRCLTGLPHPTCPHACGESAAERMQRQTQWIRDMLHDQAMALAALDTRPISYAERYRVLAKTNET</sequence>
<evidence type="ECO:0000313" key="1">
    <source>
        <dbReference type="EMBL" id="ETV92973.1"/>
    </source>
</evidence>
<dbReference type="PROSITE" id="PS50096">
    <property type="entry name" value="IQ"/>
    <property type="match status" value="1"/>
</dbReference>
<dbReference type="InterPro" id="IPR000048">
    <property type="entry name" value="IQ_motif_EF-hand-BS"/>
</dbReference>
<name>A0A024TG16_9STRA</name>
<dbReference type="VEuPathDB" id="FungiDB:H310_12968"/>
<dbReference type="AlphaFoldDB" id="A0A024TG16"/>
<dbReference type="EMBL" id="KI913996">
    <property type="protein sequence ID" value="ETV92973.1"/>
    <property type="molecule type" value="Genomic_DNA"/>
</dbReference>
<organism evidence="1">
    <name type="scientific">Aphanomyces invadans</name>
    <dbReference type="NCBI Taxonomy" id="157072"/>
    <lineage>
        <taxon>Eukaryota</taxon>
        <taxon>Sar</taxon>
        <taxon>Stramenopiles</taxon>
        <taxon>Oomycota</taxon>
        <taxon>Saprolegniomycetes</taxon>
        <taxon>Saprolegniales</taxon>
        <taxon>Verrucalvaceae</taxon>
        <taxon>Aphanomyces</taxon>
    </lineage>
</organism>
<dbReference type="OrthoDB" id="73247at2759"/>
<dbReference type="Pfam" id="PF00612">
    <property type="entry name" value="IQ"/>
    <property type="match status" value="2"/>
</dbReference>
<dbReference type="Gene3D" id="1.20.5.190">
    <property type="match status" value="1"/>
</dbReference>
<accession>A0A024TG16</accession>
<reference evidence="1" key="1">
    <citation type="submission" date="2013-12" db="EMBL/GenBank/DDBJ databases">
        <title>The Genome Sequence of Aphanomyces invadans NJM9701.</title>
        <authorList>
            <consortium name="The Broad Institute Genomics Platform"/>
            <person name="Russ C."/>
            <person name="Tyler B."/>
            <person name="van West P."/>
            <person name="Dieguez-Uribeondo J."/>
            <person name="Young S.K."/>
            <person name="Zeng Q."/>
            <person name="Gargeya S."/>
            <person name="Fitzgerald M."/>
            <person name="Abouelleil A."/>
            <person name="Alvarado L."/>
            <person name="Chapman S.B."/>
            <person name="Gainer-Dewar J."/>
            <person name="Goldberg J."/>
            <person name="Griggs A."/>
            <person name="Gujja S."/>
            <person name="Hansen M."/>
            <person name="Howarth C."/>
            <person name="Imamovic A."/>
            <person name="Ireland A."/>
            <person name="Larimer J."/>
            <person name="McCowan C."/>
            <person name="Murphy C."/>
            <person name="Pearson M."/>
            <person name="Poon T.W."/>
            <person name="Priest M."/>
            <person name="Roberts A."/>
            <person name="Saif S."/>
            <person name="Shea T."/>
            <person name="Sykes S."/>
            <person name="Wortman J."/>
            <person name="Nusbaum C."/>
            <person name="Birren B."/>
        </authorList>
    </citation>
    <scope>NUCLEOTIDE SEQUENCE [LARGE SCALE GENOMIC DNA]</scope>
    <source>
        <strain evidence="1">NJM9701</strain>
    </source>
</reference>
<gene>
    <name evidence="1" type="ORF">H310_12968</name>
</gene>
<proteinExistence type="predicted"/>
<dbReference type="GeneID" id="20090018"/>
<protein>
    <submittedName>
        <fullName evidence="1">Uncharacterized protein</fullName>
    </submittedName>
</protein>